<evidence type="ECO:0000313" key="4">
    <source>
        <dbReference type="EMBL" id="SDD27801.1"/>
    </source>
</evidence>
<dbReference type="Pfam" id="PF04397">
    <property type="entry name" value="LytTR"/>
    <property type="match status" value="1"/>
</dbReference>
<gene>
    <name evidence="4" type="ORF">SAMN04487894_107197</name>
</gene>
<evidence type="ECO:0000259" key="3">
    <source>
        <dbReference type="PROSITE" id="PS50930"/>
    </source>
</evidence>
<reference evidence="5" key="1">
    <citation type="submission" date="2016-10" db="EMBL/GenBank/DDBJ databases">
        <authorList>
            <person name="Varghese N."/>
            <person name="Submissions S."/>
        </authorList>
    </citation>
    <scope>NUCLEOTIDE SEQUENCE [LARGE SCALE GENOMIC DNA]</scope>
    <source>
        <strain evidence="5">DSM 25811 / CCM 8410 / LMG 26954 / E90</strain>
    </source>
</reference>
<dbReference type="SUPFAM" id="SSF52172">
    <property type="entry name" value="CheY-like"/>
    <property type="match status" value="1"/>
</dbReference>
<dbReference type="PROSITE" id="PS50110">
    <property type="entry name" value="RESPONSE_REGULATORY"/>
    <property type="match status" value="1"/>
</dbReference>
<dbReference type="SMART" id="SM00850">
    <property type="entry name" value="LytTR"/>
    <property type="match status" value="1"/>
</dbReference>
<feature type="modified residue" description="4-aspartylphosphate" evidence="1">
    <location>
        <position position="56"/>
    </location>
</feature>
<evidence type="ECO:0000313" key="5">
    <source>
        <dbReference type="Proteomes" id="UP000198757"/>
    </source>
</evidence>
<evidence type="ECO:0000256" key="1">
    <source>
        <dbReference type="PROSITE-ProRule" id="PRU00169"/>
    </source>
</evidence>
<dbReference type="RefSeq" id="WP_090390805.1">
    <property type="nucleotide sequence ID" value="NZ_FMZO01000007.1"/>
</dbReference>
<organism evidence="4 5">
    <name type="scientific">Niabella drilacis (strain DSM 25811 / CCM 8410 / CCUG 62505 / LMG 26954 / E90)</name>
    <dbReference type="NCBI Taxonomy" id="1285928"/>
    <lineage>
        <taxon>Bacteria</taxon>
        <taxon>Pseudomonadati</taxon>
        <taxon>Bacteroidota</taxon>
        <taxon>Chitinophagia</taxon>
        <taxon>Chitinophagales</taxon>
        <taxon>Chitinophagaceae</taxon>
        <taxon>Niabella</taxon>
    </lineage>
</organism>
<accession>A0A1G6TFG7</accession>
<keyword evidence="5" id="KW-1185">Reference proteome</keyword>
<dbReference type="STRING" id="1285928.SAMN04487894_107197"/>
<dbReference type="SMART" id="SM00448">
    <property type="entry name" value="REC"/>
    <property type="match status" value="1"/>
</dbReference>
<dbReference type="InterPro" id="IPR011006">
    <property type="entry name" value="CheY-like_superfamily"/>
</dbReference>
<dbReference type="PANTHER" id="PTHR37299:SF1">
    <property type="entry name" value="STAGE 0 SPORULATION PROTEIN A HOMOLOG"/>
    <property type="match status" value="1"/>
</dbReference>
<sequence length="245" mass="28344">MERIKTIIIDDEPDSIEQMQLLLLQYPQLQVVATFTSPVKALQEIELLDPGLIFLDIEMPQMNGFELLERLRGLHFNVVFATAYNEFALKAFRFNALDYLVKPVNPEELNEVVMKVSGQKRLHETQLQQLKQQLRLGHISKIAIPGTSQVSFVDIKDIAFAEASGNYSTLVLQDGRKMLITRKLKEIQDVLEEQHFLRIHRQYIINLNLVKSFNRNENLLTLVTGNELPVSRNQKNRLEESFGWL</sequence>
<dbReference type="InterPro" id="IPR046947">
    <property type="entry name" value="LytR-like"/>
</dbReference>
<feature type="domain" description="HTH LytTR-type" evidence="3">
    <location>
        <begin position="142"/>
        <end position="244"/>
    </location>
</feature>
<dbReference type="InterPro" id="IPR001789">
    <property type="entry name" value="Sig_transdc_resp-reg_receiver"/>
</dbReference>
<feature type="domain" description="Response regulatory" evidence="2">
    <location>
        <begin position="5"/>
        <end position="117"/>
    </location>
</feature>
<keyword evidence="1" id="KW-0597">Phosphoprotein</keyword>
<dbReference type="Gene3D" id="2.40.50.1020">
    <property type="entry name" value="LytTr DNA-binding domain"/>
    <property type="match status" value="1"/>
</dbReference>
<dbReference type="Proteomes" id="UP000198757">
    <property type="component" value="Unassembled WGS sequence"/>
</dbReference>
<dbReference type="AlphaFoldDB" id="A0A1G6TFG7"/>
<dbReference type="Gene3D" id="3.40.50.2300">
    <property type="match status" value="1"/>
</dbReference>
<dbReference type="PROSITE" id="PS50930">
    <property type="entry name" value="HTH_LYTTR"/>
    <property type="match status" value="1"/>
</dbReference>
<dbReference type="OrthoDB" id="1646880at2"/>
<protein>
    <submittedName>
        <fullName evidence="4">Two component transcriptional regulator, LytTR family</fullName>
    </submittedName>
</protein>
<name>A0A1G6TFG7_NIADE</name>
<dbReference type="InterPro" id="IPR007492">
    <property type="entry name" value="LytTR_DNA-bd_dom"/>
</dbReference>
<dbReference type="GO" id="GO:0000156">
    <property type="term" value="F:phosphorelay response regulator activity"/>
    <property type="evidence" value="ECO:0007669"/>
    <property type="project" value="InterPro"/>
</dbReference>
<dbReference type="GO" id="GO:0003677">
    <property type="term" value="F:DNA binding"/>
    <property type="evidence" value="ECO:0007669"/>
    <property type="project" value="InterPro"/>
</dbReference>
<proteinExistence type="predicted"/>
<dbReference type="PANTHER" id="PTHR37299">
    <property type="entry name" value="TRANSCRIPTIONAL REGULATOR-RELATED"/>
    <property type="match status" value="1"/>
</dbReference>
<dbReference type="EMBL" id="FMZO01000007">
    <property type="protein sequence ID" value="SDD27801.1"/>
    <property type="molecule type" value="Genomic_DNA"/>
</dbReference>
<dbReference type="Pfam" id="PF00072">
    <property type="entry name" value="Response_reg"/>
    <property type="match status" value="1"/>
</dbReference>
<evidence type="ECO:0000259" key="2">
    <source>
        <dbReference type="PROSITE" id="PS50110"/>
    </source>
</evidence>